<evidence type="ECO:0000256" key="7">
    <source>
        <dbReference type="ARBA" id="ARBA00047343"/>
    </source>
</evidence>
<dbReference type="FunFam" id="3.90.550.10:FF:000046">
    <property type="entry name" value="Mannose-1-phosphate guanylyltransferase (GDP)"/>
    <property type="match status" value="1"/>
</dbReference>
<keyword evidence="6" id="KW-0342">GTP-binding</keyword>
<evidence type="ECO:0000256" key="6">
    <source>
        <dbReference type="ARBA" id="ARBA00023134"/>
    </source>
</evidence>
<dbReference type="eggNOG" id="COG0836">
    <property type="taxonomic scope" value="Bacteria"/>
</dbReference>
<dbReference type="GO" id="GO:0009298">
    <property type="term" value="P:GDP-mannose biosynthetic process"/>
    <property type="evidence" value="ECO:0007669"/>
    <property type="project" value="TreeGrafter"/>
</dbReference>
<evidence type="ECO:0000313" key="11">
    <source>
        <dbReference type="Proteomes" id="UP000002415"/>
    </source>
</evidence>
<accession>A7HKI8</accession>
<dbReference type="InterPro" id="IPR049577">
    <property type="entry name" value="GMPP_N"/>
</dbReference>
<dbReference type="STRING" id="381764.Fnod_0559"/>
<keyword evidence="5" id="KW-0547">Nucleotide-binding</keyword>
<sequence>MKAIILAGGSGERFWPLSTKETPKQFLKLFSDKTLLRETFERLSFKLKPEDIFIVTNKIYTELTHQEIPEIPKKNILSEPLKKNTAPACTYGTLKMDPEEIILVVPSDHYIPEIEKFWQIVETAEQFLKRNDGIITFGIKPTRIETGYGYIESGEQIEQNISIAKKFHEKPNYETAQFYINQGNYFWNSGMFMWKAEYFIEQMKKHALEVIEPFLKEKDIEKIYEQVPSISIDYALMEKADRIYTIKSEFIWSDVGNFKSLKELGVSNSKNSATIDSQNAFVLTTKPTIVIGIDDIIVVESENGILVCKAEEVEKIREALKKI</sequence>
<dbReference type="SUPFAM" id="SSF53448">
    <property type="entry name" value="Nucleotide-diphospho-sugar transferases"/>
    <property type="match status" value="1"/>
</dbReference>
<gene>
    <name evidence="10" type="ordered locus">Fnod_0559</name>
</gene>
<evidence type="ECO:0000256" key="5">
    <source>
        <dbReference type="ARBA" id="ARBA00022741"/>
    </source>
</evidence>
<dbReference type="InterPro" id="IPR005835">
    <property type="entry name" value="NTP_transferase_dom"/>
</dbReference>
<feature type="domain" description="Nucleotidyl transferase" evidence="8">
    <location>
        <begin position="2"/>
        <end position="263"/>
    </location>
</feature>
<dbReference type="HOGENOM" id="CLU_035527_0_1_0"/>
<dbReference type="PANTHER" id="PTHR46390">
    <property type="entry name" value="MANNOSE-1-PHOSPHATE GUANYLYLTRANSFERASE"/>
    <property type="match status" value="1"/>
</dbReference>
<name>A7HKI8_FERNB</name>
<comment type="similarity">
    <text evidence="1">Belongs to the mannose-6-phosphate isomerase type 2 family.</text>
</comment>
<dbReference type="InterPro" id="IPR029044">
    <property type="entry name" value="Nucleotide-diphossugar_trans"/>
</dbReference>
<dbReference type="GO" id="GO:0004475">
    <property type="term" value="F:mannose-1-phosphate guanylyltransferase (GTP) activity"/>
    <property type="evidence" value="ECO:0007669"/>
    <property type="project" value="UniProtKB-EC"/>
</dbReference>
<feature type="domain" description="MannoseP isomerase/GMP-like beta-helix" evidence="9">
    <location>
        <begin position="271"/>
        <end position="322"/>
    </location>
</feature>
<dbReference type="InterPro" id="IPR054566">
    <property type="entry name" value="ManC/GMP-like_b-helix"/>
</dbReference>
<dbReference type="Pfam" id="PF00483">
    <property type="entry name" value="NTP_transferase"/>
    <property type="match status" value="1"/>
</dbReference>
<keyword evidence="11" id="KW-1185">Reference proteome</keyword>
<evidence type="ECO:0000256" key="1">
    <source>
        <dbReference type="ARBA" id="ARBA00006115"/>
    </source>
</evidence>
<keyword evidence="3 10" id="KW-0808">Transferase</keyword>
<comment type="catalytic activity">
    <reaction evidence="7">
        <text>alpha-D-mannose 1-phosphate + GTP + H(+) = GDP-alpha-D-mannose + diphosphate</text>
        <dbReference type="Rhea" id="RHEA:15229"/>
        <dbReference type="ChEBI" id="CHEBI:15378"/>
        <dbReference type="ChEBI" id="CHEBI:33019"/>
        <dbReference type="ChEBI" id="CHEBI:37565"/>
        <dbReference type="ChEBI" id="CHEBI:57527"/>
        <dbReference type="ChEBI" id="CHEBI:58409"/>
        <dbReference type="EC" id="2.7.7.13"/>
    </reaction>
</comment>
<dbReference type="Pfam" id="PF22640">
    <property type="entry name" value="ManC_GMP_beta-helix"/>
    <property type="match status" value="1"/>
</dbReference>
<organism evidence="10 11">
    <name type="scientific">Fervidobacterium nodosum (strain ATCC 35602 / DSM 5306 / Rt17-B1)</name>
    <dbReference type="NCBI Taxonomy" id="381764"/>
    <lineage>
        <taxon>Bacteria</taxon>
        <taxon>Thermotogati</taxon>
        <taxon>Thermotogota</taxon>
        <taxon>Thermotogae</taxon>
        <taxon>Thermotogales</taxon>
        <taxon>Fervidobacteriaceae</taxon>
        <taxon>Fervidobacterium</taxon>
    </lineage>
</organism>
<protein>
    <recommendedName>
        <fullName evidence="2">mannose-1-phosphate guanylyltransferase</fullName>
        <ecNumber evidence="2">2.7.7.13</ecNumber>
    </recommendedName>
</protein>
<proteinExistence type="inferred from homology"/>
<dbReference type="PANTHER" id="PTHR46390:SF1">
    <property type="entry name" value="MANNOSE-1-PHOSPHATE GUANYLYLTRANSFERASE"/>
    <property type="match status" value="1"/>
</dbReference>
<evidence type="ECO:0000313" key="10">
    <source>
        <dbReference type="EMBL" id="ABS60421.1"/>
    </source>
</evidence>
<evidence type="ECO:0000256" key="2">
    <source>
        <dbReference type="ARBA" id="ARBA00012387"/>
    </source>
</evidence>
<evidence type="ECO:0000256" key="4">
    <source>
        <dbReference type="ARBA" id="ARBA00022695"/>
    </source>
</evidence>
<dbReference type="Gene3D" id="3.90.550.10">
    <property type="entry name" value="Spore Coat Polysaccharide Biosynthesis Protein SpsA, Chain A"/>
    <property type="match status" value="1"/>
</dbReference>
<reference evidence="10 11" key="1">
    <citation type="submission" date="2007-07" db="EMBL/GenBank/DDBJ databases">
        <title>Complete sequence of Fervidobacterium nodosum Rt17-B1.</title>
        <authorList>
            <consortium name="US DOE Joint Genome Institute"/>
            <person name="Copeland A."/>
            <person name="Lucas S."/>
            <person name="Lapidus A."/>
            <person name="Barry K."/>
            <person name="Glavina del Rio T."/>
            <person name="Dalin E."/>
            <person name="Tice H."/>
            <person name="Pitluck S."/>
            <person name="Saunders E."/>
            <person name="Brettin T."/>
            <person name="Bruce D."/>
            <person name="Detter J.C."/>
            <person name="Han C."/>
            <person name="Schmutz J."/>
            <person name="Larimer F."/>
            <person name="Land M."/>
            <person name="Hauser L."/>
            <person name="Kyrpides N."/>
            <person name="Mikhailova N."/>
            <person name="Nelson K."/>
            <person name="Gogarten J.P."/>
            <person name="Noll K."/>
            <person name="Richardson P."/>
        </authorList>
    </citation>
    <scope>NUCLEOTIDE SEQUENCE [LARGE SCALE GENOMIC DNA]</scope>
    <source>
        <strain evidence="11">ATCC 35602 / DSM 5306 / Rt17-B1</strain>
    </source>
</reference>
<keyword evidence="4 10" id="KW-0548">Nucleotidyltransferase</keyword>
<dbReference type="CDD" id="cd02509">
    <property type="entry name" value="GDP-M1P_Guanylyltransferase"/>
    <property type="match status" value="1"/>
</dbReference>
<evidence type="ECO:0000259" key="8">
    <source>
        <dbReference type="Pfam" id="PF00483"/>
    </source>
</evidence>
<reference evidence="10 11" key="2">
    <citation type="journal article" date="2009" name="Proc. Natl. Acad. Sci. U.S.A.">
        <title>On the chimeric nature, thermophilic origin, and phylogenetic placement of the Thermotogales.</title>
        <authorList>
            <person name="Zhaxybayeva O."/>
            <person name="Swithers K.S."/>
            <person name="Lapierre P."/>
            <person name="Fournier G.P."/>
            <person name="Bickhart D.M."/>
            <person name="DeBoy R.T."/>
            <person name="Nelson K.E."/>
            <person name="Nesbo C.L."/>
            <person name="Doolittle W.F."/>
            <person name="Gogarten J.P."/>
            <person name="Noll K.M."/>
        </authorList>
    </citation>
    <scope>NUCLEOTIDE SEQUENCE [LARGE SCALE GENOMIC DNA]</scope>
    <source>
        <strain evidence="11">ATCC 35602 / DSM 5306 / Rt17-B1</strain>
    </source>
</reference>
<dbReference type="InterPro" id="IPR051161">
    <property type="entry name" value="Mannose-6P_isomerase_type2"/>
</dbReference>
<dbReference type="OrthoDB" id="9806359at2"/>
<dbReference type="KEGG" id="fno:Fnod_0559"/>
<dbReference type="Proteomes" id="UP000002415">
    <property type="component" value="Chromosome"/>
</dbReference>
<dbReference type="AlphaFoldDB" id="A7HKI8"/>
<evidence type="ECO:0000256" key="3">
    <source>
        <dbReference type="ARBA" id="ARBA00022679"/>
    </source>
</evidence>
<dbReference type="SUPFAM" id="SSF159283">
    <property type="entry name" value="Guanosine diphospho-D-mannose pyrophosphorylase/mannose-6-phosphate isomerase linker domain"/>
    <property type="match status" value="1"/>
</dbReference>
<evidence type="ECO:0000259" key="9">
    <source>
        <dbReference type="Pfam" id="PF22640"/>
    </source>
</evidence>
<dbReference type="EMBL" id="CP000771">
    <property type="protein sequence ID" value="ABS60421.1"/>
    <property type="molecule type" value="Genomic_DNA"/>
</dbReference>
<dbReference type="EC" id="2.7.7.13" evidence="2"/>
<dbReference type="GO" id="GO:0005525">
    <property type="term" value="F:GTP binding"/>
    <property type="evidence" value="ECO:0007669"/>
    <property type="project" value="UniProtKB-KW"/>
</dbReference>
<dbReference type="RefSeq" id="WP_011993740.1">
    <property type="nucleotide sequence ID" value="NC_009718.1"/>
</dbReference>